<evidence type="ECO:0000256" key="4">
    <source>
        <dbReference type="ARBA" id="ARBA00022618"/>
    </source>
</evidence>
<dbReference type="Gene3D" id="1.20.5.170">
    <property type="match status" value="1"/>
</dbReference>
<evidence type="ECO:0000256" key="3">
    <source>
        <dbReference type="ARBA" id="ARBA00022019"/>
    </source>
</evidence>
<dbReference type="Gene3D" id="6.10.250.90">
    <property type="match status" value="1"/>
</dbReference>
<evidence type="ECO:0000256" key="8">
    <source>
        <dbReference type="SAM" id="Coils"/>
    </source>
</evidence>
<dbReference type="GO" id="GO:0000776">
    <property type="term" value="C:kinetochore"/>
    <property type="evidence" value="ECO:0007669"/>
    <property type="project" value="TreeGrafter"/>
</dbReference>
<evidence type="ECO:0000256" key="5">
    <source>
        <dbReference type="ARBA" id="ARBA00022776"/>
    </source>
</evidence>
<feature type="coiled-coil region" evidence="8">
    <location>
        <begin position="348"/>
        <end position="396"/>
    </location>
</feature>
<feature type="coiled-coil region" evidence="8">
    <location>
        <begin position="98"/>
        <end position="153"/>
    </location>
</feature>
<organism evidence="10 11">
    <name type="scientific">Sparassis crispa</name>
    <dbReference type="NCBI Taxonomy" id="139825"/>
    <lineage>
        <taxon>Eukaryota</taxon>
        <taxon>Fungi</taxon>
        <taxon>Dikarya</taxon>
        <taxon>Basidiomycota</taxon>
        <taxon>Agaricomycotina</taxon>
        <taxon>Agaricomycetes</taxon>
        <taxon>Polyporales</taxon>
        <taxon>Sparassidaceae</taxon>
        <taxon>Sparassis</taxon>
    </lineage>
</organism>
<dbReference type="SUPFAM" id="SSF75704">
    <property type="entry name" value="Mitotic arrest deficient-like 1, Mad1"/>
    <property type="match status" value="1"/>
</dbReference>
<dbReference type="RefSeq" id="XP_027616399.1">
    <property type="nucleotide sequence ID" value="XM_027760598.1"/>
</dbReference>
<keyword evidence="4" id="KW-0132">Cell division</keyword>
<feature type="compositionally biased region" description="Low complexity" evidence="9">
    <location>
        <begin position="40"/>
        <end position="51"/>
    </location>
</feature>
<feature type="compositionally biased region" description="Basic and acidic residues" evidence="9">
    <location>
        <begin position="453"/>
        <end position="483"/>
    </location>
</feature>
<evidence type="ECO:0000256" key="7">
    <source>
        <dbReference type="ARBA" id="ARBA00023306"/>
    </source>
</evidence>
<protein>
    <recommendedName>
        <fullName evidence="3">Spindle assembly checkpoint component MAD1</fullName>
    </recommendedName>
</protein>
<feature type="compositionally biased region" description="Polar residues" evidence="9">
    <location>
        <begin position="302"/>
        <end position="316"/>
    </location>
</feature>
<dbReference type="InterPro" id="IPR008672">
    <property type="entry name" value="Mad1"/>
</dbReference>
<reference evidence="10 11" key="1">
    <citation type="journal article" date="2018" name="Sci. Rep.">
        <title>Genome sequence of the cauliflower mushroom Sparassis crispa (Hanabiratake) and its association with beneficial usage.</title>
        <authorList>
            <person name="Kiyama R."/>
            <person name="Furutani Y."/>
            <person name="Kawaguchi K."/>
            <person name="Nakanishi T."/>
        </authorList>
    </citation>
    <scope>NUCLEOTIDE SEQUENCE [LARGE SCALE GENOMIC DNA]</scope>
</reference>
<evidence type="ECO:0000256" key="1">
    <source>
        <dbReference type="ARBA" id="ARBA00004123"/>
    </source>
</evidence>
<feature type="compositionally biased region" description="Polar residues" evidence="9">
    <location>
        <begin position="8"/>
        <end position="17"/>
    </location>
</feature>
<keyword evidence="11" id="KW-1185">Reference proteome</keyword>
<dbReference type="Proteomes" id="UP000287166">
    <property type="component" value="Unassembled WGS sequence"/>
</dbReference>
<evidence type="ECO:0000256" key="9">
    <source>
        <dbReference type="SAM" id="MobiDB-lite"/>
    </source>
</evidence>
<feature type="compositionally biased region" description="Basic and acidic residues" evidence="9">
    <location>
        <begin position="26"/>
        <end position="39"/>
    </location>
</feature>
<sequence>MNDDDFTTPVNSRQRFTPSVLRTHAGKRDSLAAELERDPQLSSSKRQQRSQAFTSTMVHASLERQLLAAQTAKTELDTKLRERDAVVTRLQSDLRWLSEREAAEKEEKEKERAERTEERTKYENDLRTLRSQLRVLQEQHEDLKSAHDALERNTDHTIESQKAELAARARRSALLETELVEAHRVAEERAQTLAGLQAQLDDLADAQDTSMQHTSDDEDWTVVRAELHHQAEYMRTLEGANSRMSTELAALRERQASVEVLKEQKRELERKVKDAENVREKVARLEAELEAARREREEWAQENAQPSTPSKTPVSVTQSLTNLRLTYARLLEEHGSNLAQLRRRELELSDAERIAEETNSALENAEAEVRTLQTELQRAEHNAELTDREAAFLRAMVTSFTAEEATQGGVHVEEALPNRVQHLETLVADYKKTIQSLTKELRELGDEPGGAHARHELQDEVEHEKAARAEAEKAQRDAEVASEKHLEQIEELEQKLFDLGGEIGAGRHLPPGVRVLSLRDNPAQQWQDLSQAAMDRLKGENEALLKRLKELEASGARSGQSGGEELVPRESLEVANKEKTRLEDELRAKDKRLMRLQQVFSAKSTEFREAIASILGVKLAFYPNGQVRVTSQFDLNAAFVFQPTGAAGDGMKMQLIAQGDGGPEDLPQLMHYWVEKEQCIPGFLSSITLECYEKNKMERERGQ</sequence>
<dbReference type="GO" id="GO:0005635">
    <property type="term" value="C:nuclear envelope"/>
    <property type="evidence" value="ECO:0007669"/>
    <property type="project" value="TreeGrafter"/>
</dbReference>
<comment type="caution">
    <text evidence="10">The sequence shown here is derived from an EMBL/GenBank/DDBJ whole genome shotgun (WGS) entry which is preliminary data.</text>
</comment>
<keyword evidence="5" id="KW-0498">Mitosis</keyword>
<dbReference type="PANTHER" id="PTHR23168:SF0">
    <property type="entry name" value="MITOTIC SPINDLE ASSEMBLY CHECKPOINT PROTEIN MAD1"/>
    <property type="match status" value="1"/>
</dbReference>
<dbReference type="GO" id="GO:0051301">
    <property type="term" value="P:cell division"/>
    <property type="evidence" value="ECO:0007669"/>
    <property type="project" value="UniProtKB-KW"/>
</dbReference>
<dbReference type="EMBL" id="BFAD01000008">
    <property type="protein sequence ID" value="GBE85486.1"/>
    <property type="molecule type" value="Genomic_DNA"/>
</dbReference>
<keyword evidence="8" id="KW-0175">Coiled coil</keyword>
<evidence type="ECO:0000313" key="11">
    <source>
        <dbReference type="Proteomes" id="UP000287166"/>
    </source>
</evidence>
<evidence type="ECO:0000256" key="2">
    <source>
        <dbReference type="ARBA" id="ARBA00008029"/>
    </source>
</evidence>
<dbReference type="GeneID" id="38782403"/>
<dbReference type="OrthoDB" id="331602at2759"/>
<dbReference type="PANTHER" id="PTHR23168">
    <property type="entry name" value="MITOTIC SPINDLE ASSEMBLY CHECKPOINT PROTEIN MAD1 MITOTIC ARREST DEFICIENT-LIKE PROTEIN 1"/>
    <property type="match status" value="1"/>
</dbReference>
<dbReference type="GO" id="GO:0072686">
    <property type="term" value="C:mitotic spindle"/>
    <property type="evidence" value="ECO:0007669"/>
    <property type="project" value="TreeGrafter"/>
</dbReference>
<gene>
    <name evidence="10" type="ORF">SCP_0800030</name>
</gene>
<dbReference type="Pfam" id="PF05557">
    <property type="entry name" value="MAD"/>
    <property type="match status" value="1"/>
</dbReference>
<dbReference type="GO" id="GO:0007094">
    <property type="term" value="P:mitotic spindle assembly checkpoint signaling"/>
    <property type="evidence" value="ECO:0007669"/>
    <property type="project" value="InterPro"/>
</dbReference>
<dbReference type="GO" id="GO:0051315">
    <property type="term" value="P:attachment of mitotic spindle microtubules to kinetochore"/>
    <property type="evidence" value="ECO:0007669"/>
    <property type="project" value="TreeGrafter"/>
</dbReference>
<feature type="region of interest" description="Disordered" evidence="9">
    <location>
        <begin position="296"/>
        <end position="316"/>
    </location>
</feature>
<comment type="subcellular location">
    <subcellularLocation>
        <location evidence="1">Nucleus</location>
    </subcellularLocation>
</comment>
<dbReference type="AlphaFoldDB" id="A0A401GTF0"/>
<evidence type="ECO:0000313" key="10">
    <source>
        <dbReference type="EMBL" id="GBE85486.1"/>
    </source>
</evidence>
<comment type="similarity">
    <text evidence="2">Belongs to the MAD1 family.</text>
</comment>
<evidence type="ECO:0000256" key="6">
    <source>
        <dbReference type="ARBA" id="ARBA00023242"/>
    </source>
</evidence>
<feature type="region of interest" description="Disordered" evidence="9">
    <location>
        <begin position="445"/>
        <end position="483"/>
    </location>
</feature>
<dbReference type="Gene3D" id="3.30.457.60">
    <property type="match status" value="1"/>
</dbReference>
<feature type="region of interest" description="Disordered" evidence="9">
    <location>
        <begin position="553"/>
        <end position="573"/>
    </location>
</feature>
<feature type="region of interest" description="Disordered" evidence="9">
    <location>
        <begin position="1"/>
        <end position="55"/>
    </location>
</feature>
<accession>A0A401GTF0</accession>
<dbReference type="FunCoup" id="A0A401GTF0">
    <property type="interactions" value="466"/>
</dbReference>
<dbReference type="STRING" id="139825.A0A401GTF0"/>
<proteinExistence type="inferred from homology"/>
<keyword evidence="7" id="KW-0131">Cell cycle</keyword>
<name>A0A401GTF0_9APHY</name>
<dbReference type="InParanoid" id="A0A401GTF0"/>
<keyword evidence="6" id="KW-0539">Nucleus</keyword>